<reference evidence="1 2" key="1">
    <citation type="submission" date="2022-09" db="EMBL/GenBank/DDBJ databases">
        <authorList>
            <person name="Palmer J.M."/>
        </authorList>
    </citation>
    <scope>NUCLEOTIDE SEQUENCE [LARGE SCALE GENOMIC DNA]</scope>
    <source>
        <strain evidence="1 2">DSM 7382</strain>
    </source>
</reference>
<gene>
    <name evidence="1" type="ORF">QCA50_003367</name>
</gene>
<organism evidence="1 2">
    <name type="scientific">Cerrena zonata</name>
    <dbReference type="NCBI Taxonomy" id="2478898"/>
    <lineage>
        <taxon>Eukaryota</taxon>
        <taxon>Fungi</taxon>
        <taxon>Dikarya</taxon>
        <taxon>Basidiomycota</taxon>
        <taxon>Agaricomycotina</taxon>
        <taxon>Agaricomycetes</taxon>
        <taxon>Polyporales</taxon>
        <taxon>Cerrenaceae</taxon>
        <taxon>Cerrena</taxon>
    </lineage>
</organism>
<keyword evidence="2" id="KW-1185">Reference proteome</keyword>
<evidence type="ECO:0000313" key="1">
    <source>
        <dbReference type="EMBL" id="KAK7693795.1"/>
    </source>
</evidence>
<accession>A0AAW0GKN4</accession>
<evidence type="ECO:0000313" key="2">
    <source>
        <dbReference type="Proteomes" id="UP001385951"/>
    </source>
</evidence>
<name>A0AAW0GKN4_9APHY</name>
<dbReference type="Proteomes" id="UP001385951">
    <property type="component" value="Unassembled WGS sequence"/>
</dbReference>
<dbReference type="EMBL" id="JASBNA010000003">
    <property type="protein sequence ID" value="KAK7693795.1"/>
    <property type="molecule type" value="Genomic_DNA"/>
</dbReference>
<proteinExistence type="predicted"/>
<dbReference type="AlphaFoldDB" id="A0AAW0GKN4"/>
<protein>
    <recommendedName>
        <fullName evidence="3">Fungal-type protein kinase domain-containing protein</fullName>
    </recommendedName>
</protein>
<evidence type="ECO:0008006" key="3">
    <source>
        <dbReference type="Google" id="ProtNLM"/>
    </source>
</evidence>
<sequence length="142" mass="16518">MQGTLPFMSVRVVDGLLYGKNVARTVWDDLESFAWILLWEYLFRGKARDCLTDHEQLILKASDDCRLVRAAKVEMTCYRFSCNVGLSFMPLITKWIACVEPKAAPESWQSVYEEFLDIAVQSLSEAQDWDSWDDFFTRKQNT</sequence>
<comment type="caution">
    <text evidence="1">The sequence shown here is derived from an EMBL/GenBank/DDBJ whole genome shotgun (WGS) entry which is preliminary data.</text>
</comment>